<evidence type="ECO:0000256" key="3">
    <source>
        <dbReference type="ARBA" id="ARBA00022692"/>
    </source>
</evidence>
<dbReference type="PANTHER" id="PTHR30250:SF28">
    <property type="entry name" value="POLYSACCHARIDE BIOSYNTHESIS PROTEIN"/>
    <property type="match status" value="1"/>
</dbReference>
<evidence type="ECO:0000313" key="7">
    <source>
        <dbReference type="EMBL" id="MDQ0254465.1"/>
    </source>
</evidence>
<keyword evidence="4 6" id="KW-1133">Transmembrane helix</keyword>
<sequence length="449" mass="50721">MGFISKKIKEYLRRGFLRNVITLLTGTVLAQAILLLSTPILTRIYSPEDFGLYGNFIAICAIITIIVSLRYELAIVLPKSSREAKGIVIVSVFIATAITISLLLIILLFGEYLASNFSWLNKEYLYLIPIYVFLTGMYQILNYCFTRTKSFKPLAVSQSGRSLVTVAVQILIGFFLLFGTYGLIIGQLIGQLFAVMLLVYYLIRYYNNWDLKSIEIVELKKLAVKYKDFPLYSSGNSFINTLSMHIPVVIITYYFSAAIAGFYMLAYRLVSLPMGLISNSITQVFLQKIASDKSNQRNNKSSYKLWTVLSPLSILINGIIIFFAPWAFGLIFGSEWVVAGEYARWIAFWTLFQFVASPLSTISYAYNKQKLFFGFQVILLILRVSALMIGGVYSSPILAIALFSIVSGLFNLVTAGMYIYIEAGKKEAFIATFVNLIIFIFFLWLIIVL</sequence>
<keyword evidence="5 6" id="KW-0472">Membrane</keyword>
<dbReference type="InterPro" id="IPR050833">
    <property type="entry name" value="Poly_Biosynth_Transport"/>
</dbReference>
<feature type="transmembrane region" description="Helical" evidence="6">
    <location>
        <begin position="428"/>
        <end position="447"/>
    </location>
</feature>
<proteinExistence type="predicted"/>
<feature type="transmembrane region" description="Helical" evidence="6">
    <location>
        <begin position="162"/>
        <end position="178"/>
    </location>
</feature>
<reference evidence="7 8" key="1">
    <citation type="submission" date="2023-07" db="EMBL/GenBank/DDBJ databases">
        <title>Genomic Encyclopedia of Type Strains, Phase IV (KMG-IV): sequencing the most valuable type-strain genomes for metagenomic binning, comparative biology and taxonomic classification.</title>
        <authorList>
            <person name="Goeker M."/>
        </authorList>
    </citation>
    <scope>NUCLEOTIDE SEQUENCE [LARGE SCALE GENOMIC DNA]</scope>
    <source>
        <strain evidence="7 8">DSM 9768</strain>
    </source>
</reference>
<feature type="transmembrane region" description="Helical" evidence="6">
    <location>
        <begin position="124"/>
        <end position="141"/>
    </location>
</feature>
<gene>
    <name evidence="7" type="ORF">J2S74_001844</name>
</gene>
<feature type="transmembrane region" description="Helical" evidence="6">
    <location>
        <begin position="246"/>
        <end position="266"/>
    </location>
</feature>
<dbReference type="Pfam" id="PF13440">
    <property type="entry name" value="Polysacc_synt_3"/>
    <property type="match status" value="1"/>
</dbReference>
<comment type="subcellular location">
    <subcellularLocation>
        <location evidence="1">Cell membrane</location>
        <topology evidence="1">Multi-pass membrane protein</topology>
    </subcellularLocation>
</comment>
<comment type="caution">
    <text evidence="7">The sequence shown here is derived from an EMBL/GenBank/DDBJ whole genome shotgun (WGS) entry which is preliminary data.</text>
</comment>
<dbReference type="RefSeq" id="WP_307324471.1">
    <property type="nucleotide sequence ID" value="NZ_JAUSUG010000006.1"/>
</dbReference>
<keyword evidence="8" id="KW-1185">Reference proteome</keyword>
<feature type="transmembrane region" description="Helical" evidence="6">
    <location>
        <begin position="399"/>
        <end position="421"/>
    </location>
</feature>
<evidence type="ECO:0000256" key="2">
    <source>
        <dbReference type="ARBA" id="ARBA00022475"/>
    </source>
</evidence>
<evidence type="ECO:0000256" key="4">
    <source>
        <dbReference type="ARBA" id="ARBA00022989"/>
    </source>
</evidence>
<protein>
    <submittedName>
        <fullName evidence="7">O-antigen/teichoic acid export membrane protein</fullName>
    </submittedName>
</protein>
<name>A0ABT9ZU51_9BACI</name>
<feature type="transmembrane region" description="Helical" evidence="6">
    <location>
        <begin position="53"/>
        <end position="74"/>
    </location>
</feature>
<feature type="transmembrane region" description="Helical" evidence="6">
    <location>
        <begin position="20"/>
        <end position="41"/>
    </location>
</feature>
<keyword evidence="3 6" id="KW-0812">Transmembrane</keyword>
<dbReference type="Proteomes" id="UP001230005">
    <property type="component" value="Unassembled WGS sequence"/>
</dbReference>
<evidence type="ECO:0000313" key="8">
    <source>
        <dbReference type="Proteomes" id="UP001230005"/>
    </source>
</evidence>
<feature type="transmembrane region" description="Helical" evidence="6">
    <location>
        <begin position="86"/>
        <end position="109"/>
    </location>
</feature>
<keyword evidence="2" id="KW-1003">Cell membrane</keyword>
<accession>A0ABT9ZU51</accession>
<dbReference type="PANTHER" id="PTHR30250">
    <property type="entry name" value="PST FAMILY PREDICTED COLANIC ACID TRANSPORTER"/>
    <property type="match status" value="1"/>
</dbReference>
<feature type="transmembrane region" description="Helical" evidence="6">
    <location>
        <begin position="303"/>
        <end position="326"/>
    </location>
</feature>
<dbReference type="EMBL" id="JAUSUG010000006">
    <property type="protein sequence ID" value="MDQ0254465.1"/>
    <property type="molecule type" value="Genomic_DNA"/>
</dbReference>
<evidence type="ECO:0000256" key="5">
    <source>
        <dbReference type="ARBA" id="ARBA00023136"/>
    </source>
</evidence>
<evidence type="ECO:0000256" key="6">
    <source>
        <dbReference type="SAM" id="Phobius"/>
    </source>
</evidence>
<evidence type="ECO:0000256" key="1">
    <source>
        <dbReference type="ARBA" id="ARBA00004651"/>
    </source>
</evidence>
<feature type="transmembrane region" description="Helical" evidence="6">
    <location>
        <begin position="346"/>
        <end position="366"/>
    </location>
</feature>
<feature type="transmembrane region" description="Helical" evidence="6">
    <location>
        <begin position="373"/>
        <end position="393"/>
    </location>
</feature>
<organism evidence="7 8">
    <name type="scientific">Evansella vedderi</name>
    <dbReference type="NCBI Taxonomy" id="38282"/>
    <lineage>
        <taxon>Bacteria</taxon>
        <taxon>Bacillati</taxon>
        <taxon>Bacillota</taxon>
        <taxon>Bacilli</taxon>
        <taxon>Bacillales</taxon>
        <taxon>Bacillaceae</taxon>
        <taxon>Evansella</taxon>
    </lineage>
</organism>